<evidence type="ECO:0000256" key="3">
    <source>
        <dbReference type="ARBA" id="ARBA00022801"/>
    </source>
</evidence>
<dbReference type="PANTHER" id="PTHR33630:SF9">
    <property type="entry name" value="CUTINASE 4"/>
    <property type="match status" value="1"/>
</dbReference>
<evidence type="ECO:0000313" key="6">
    <source>
        <dbReference type="EMBL" id="KAA1374754.1"/>
    </source>
</evidence>
<name>A0A641ALH1_9ACTN</name>
<sequence>MNHRLTRAAATLVALLLLSGCSPRADDPVRTPTGPLLTARTCADLVVIGARGSMQSADRNLGVGTEVRVTVEQLARRLRQRADVTVHMEPVLYDSSPTPTAAGFLRNTAAGGRLALDRLASLAAECPSSRFALVGFSQGAHVVHTAAMSVPPSVRSRVALIAMIADPTDNPGDPIARWSYAAQPTGGHGRLGAGPQIPTPLRHAAISFCVAGDAICNDRGAPGSGQSPTHKHFYERPANAAITAEQLDRVLRRNGV</sequence>
<protein>
    <submittedName>
        <fullName evidence="6">Cutinase family protein</fullName>
    </submittedName>
</protein>
<comment type="similarity">
    <text evidence="1">Belongs to the cutinase family.</text>
</comment>
<dbReference type="OrthoDB" id="3690529at2"/>
<accession>A0A641ALH1</accession>
<proteinExistence type="inferred from homology"/>
<evidence type="ECO:0000256" key="1">
    <source>
        <dbReference type="ARBA" id="ARBA00007534"/>
    </source>
</evidence>
<dbReference type="PROSITE" id="PS51257">
    <property type="entry name" value="PROKAR_LIPOPROTEIN"/>
    <property type="match status" value="1"/>
</dbReference>
<keyword evidence="5" id="KW-0732">Signal</keyword>
<dbReference type="RefSeq" id="WP_129185593.1">
    <property type="nucleotide sequence ID" value="NZ_JAGIOG010000001.1"/>
</dbReference>
<comment type="caution">
    <text evidence="6">The sequence shown here is derived from an EMBL/GenBank/DDBJ whole genome shotgun (WGS) entry which is preliminary data.</text>
</comment>
<organism evidence="6 7">
    <name type="scientific">Aeromicrobium fastidiosum</name>
    <dbReference type="NCBI Taxonomy" id="52699"/>
    <lineage>
        <taxon>Bacteria</taxon>
        <taxon>Bacillati</taxon>
        <taxon>Actinomycetota</taxon>
        <taxon>Actinomycetes</taxon>
        <taxon>Propionibacteriales</taxon>
        <taxon>Nocardioidaceae</taxon>
        <taxon>Aeromicrobium</taxon>
    </lineage>
</organism>
<dbReference type="Pfam" id="PF01083">
    <property type="entry name" value="Cutinase"/>
    <property type="match status" value="1"/>
</dbReference>
<dbReference type="AlphaFoldDB" id="A0A641ALH1"/>
<dbReference type="InterPro" id="IPR000675">
    <property type="entry name" value="Cutinase/axe"/>
</dbReference>
<dbReference type="SUPFAM" id="SSF53474">
    <property type="entry name" value="alpha/beta-Hydrolases"/>
    <property type="match status" value="1"/>
</dbReference>
<dbReference type="EMBL" id="SDPP02000004">
    <property type="protein sequence ID" value="KAA1374754.1"/>
    <property type="molecule type" value="Genomic_DNA"/>
</dbReference>
<feature type="chain" id="PRO_5024963740" evidence="5">
    <location>
        <begin position="26"/>
        <end position="256"/>
    </location>
</feature>
<keyword evidence="4" id="KW-1015">Disulfide bond</keyword>
<keyword evidence="3" id="KW-0378">Hydrolase</keyword>
<feature type="signal peptide" evidence="5">
    <location>
        <begin position="1"/>
        <end position="25"/>
    </location>
</feature>
<dbReference type="SMART" id="SM01110">
    <property type="entry name" value="Cutinase"/>
    <property type="match status" value="1"/>
</dbReference>
<evidence type="ECO:0000256" key="2">
    <source>
        <dbReference type="ARBA" id="ARBA00022487"/>
    </source>
</evidence>
<dbReference type="PANTHER" id="PTHR33630">
    <property type="entry name" value="CUTINASE RV1984C-RELATED-RELATED"/>
    <property type="match status" value="1"/>
</dbReference>
<reference evidence="6" key="1">
    <citation type="submission" date="2019-09" db="EMBL/GenBank/DDBJ databases">
        <authorList>
            <person name="Li J."/>
        </authorList>
    </citation>
    <scope>NUCLEOTIDE SEQUENCE [LARGE SCALE GENOMIC DNA]</scope>
    <source>
        <strain evidence="6">NRBC 14897</strain>
    </source>
</reference>
<evidence type="ECO:0000313" key="7">
    <source>
        <dbReference type="Proteomes" id="UP001515100"/>
    </source>
</evidence>
<dbReference type="Gene3D" id="3.40.50.1820">
    <property type="entry name" value="alpha/beta hydrolase"/>
    <property type="match status" value="1"/>
</dbReference>
<evidence type="ECO:0000256" key="4">
    <source>
        <dbReference type="ARBA" id="ARBA00023157"/>
    </source>
</evidence>
<dbReference type="Proteomes" id="UP001515100">
    <property type="component" value="Unassembled WGS sequence"/>
</dbReference>
<evidence type="ECO:0000256" key="5">
    <source>
        <dbReference type="SAM" id="SignalP"/>
    </source>
</evidence>
<gene>
    <name evidence="6" type="ORF">ESP62_015295</name>
</gene>
<keyword evidence="2" id="KW-0719">Serine esterase</keyword>
<dbReference type="GO" id="GO:0052689">
    <property type="term" value="F:carboxylic ester hydrolase activity"/>
    <property type="evidence" value="ECO:0007669"/>
    <property type="project" value="UniProtKB-KW"/>
</dbReference>
<keyword evidence="7" id="KW-1185">Reference proteome</keyword>
<dbReference type="InterPro" id="IPR029058">
    <property type="entry name" value="AB_hydrolase_fold"/>
</dbReference>